<evidence type="ECO:0000313" key="3">
    <source>
        <dbReference type="Proteomes" id="UP001163046"/>
    </source>
</evidence>
<reference evidence="2" key="1">
    <citation type="submission" date="2023-01" db="EMBL/GenBank/DDBJ databases">
        <title>Genome assembly of the deep-sea coral Lophelia pertusa.</title>
        <authorList>
            <person name="Herrera S."/>
            <person name="Cordes E."/>
        </authorList>
    </citation>
    <scope>NUCLEOTIDE SEQUENCE</scope>
    <source>
        <strain evidence="2">USNM1676648</strain>
        <tissue evidence="2">Polyp</tissue>
    </source>
</reference>
<feature type="region of interest" description="Disordered" evidence="1">
    <location>
        <begin position="65"/>
        <end position="142"/>
    </location>
</feature>
<protein>
    <submittedName>
        <fullName evidence="2">Uncharacterized protein</fullName>
    </submittedName>
</protein>
<evidence type="ECO:0000313" key="2">
    <source>
        <dbReference type="EMBL" id="KAJ7392336.1"/>
    </source>
</evidence>
<organism evidence="2 3">
    <name type="scientific">Desmophyllum pertusum</name>
    <dbReference type="NCBI Taxonomy" id="174260"/>
    <lineage>
        <taxon>Eukaryota</taxon>
        <taxon>Metazoa</taxon>
        <taxon>Cnidaria</taxon>
        <taxon>Anthozoa</taxon>
        <taxon>Hexacorallia</taxon>
        <taxon>Scleractinia</taxon>
        <taxon>Caryophylliina</taxon>
        <taxon>Caryophylliidae</taxon>
        <taxon>Desmophyllum</taxon>
    </lineage>
</organism>
<keyword evidence="3" id="KW-1185">Reference proteome</keyword>
<feature type="compositionally biased region" description="Polar residues" evidence="1">
    <location>
        <begin position="105"/>
        <end position="114"/>
    </location>
</feature>
<dbReference type="AlphaFoldDB" id="A0A9X0DA99"/>
<comment type="caution">
    <text evidence="2">The sequence shown here is derived from an EMBL/GenBank/DDBJ whole genome shotgun (WGS) entry which is preliminary data.</text>
</comment>
<feature type="compositionally biased region" description="Polar residues" evidence="1">
    <location>
        <begin position="127"/>
        <end position="140"/>
    </location>
</feature>
<sequence>MISWIRQRRRECKFLRTGESGSGDTDDTGKSDFVAKRTSVGQLVAKKLEFCFVIRGRANIDYDREPLTDEDCEDGDNTTSSRRSSVHSDRDEESINNEEEDIASSQSCRRSSLVLSGKDCINDRDNTATGSRSSSVLSNEENNDVLHPAKRLRSVLNVHVADNDSSYSFQEENYIPADDQASSTTTASSASSTEIQSVDHNQSHDSSSSTDSDHESSEWKHPTL</sequence>
<feature type="compositionally biased region" description="Basic and acidic residues" evidence="1">
    <location>
        <begin position="211"/>
        <end position="224"/>
    </location>
</feature>
<gene>
    <name evidence="2" type="ORF">OS493_011994</name>
</gene>
<feature type="compositionally biased region" description="Acidic residues" evidence="1">
    <location>
        <begin position="91"/>
        <end position="102"/>
    </location>
</feature>
<dbReference type="Proteomes" id="UP001163046">
    <property type="component" value="Unassembled WGS sequence"/>
</dbReference>
<feature type="region of interest" description="Disordered" evidence="1">
    <location>
        <begin position="166"/>
        <end position="224"/>
    </location>
</feature>
<feature type="compositionally biased region" description="Low complexity" evidence="1">
    <location>
        <begin position="181"/>
        <end position="210"/>
    </location>
</feature>
<evidence type="ECO:0000256" key="1">
    <source>
        <dbReference type="SAM" id="MobiDB-lite"/>
    </source>
</evidence>
<dbReference type="EMBL" id="MU825401">
    <property type="protein sequence ID" value="KAJ7392336.1"/>
    <property type="molecule type" value="Genomic_DNA"/>
</dbReference>
<proteinExistence type="predicted"/>
<accession>A0A9X0DA99</accession>
<name>A0A9X0DA99_9CNID</name>